<keyword evidence="3" id="KW-1185">Reference proteome</keyword>
<accession>A0A3P6SD06</accession>
<feature type="compositionally biased region" description="Basic and acidic residues" evidence="1">
    <location>
        <begin position="258"/>
        <end position="270"/>
    </location>
</feature>
<gene>
    <name evidence="2" type="ORF">DILT_LOCUS2180</name>
</gene>
<dbReference type="AlphaFoldDB" id="A0A3P6SD06"/>
<feature type="compositionally biased region" description="Polar residues" evidence="1">
    <location>
        <begin position="229"/>
        <end position="256"/>
    </location>
</feature>
<feature type="region of interest" description="Disordered" evidence="1">
    <location>
        <begin position="224"/>
        <end position="272"/>
    </location>
</feature>
<feature type="region of interest" description="Disordered" evidence="1">
    <location>
        <begin position="117"/>
        <end position="210"/>
    </location>
</feature>
<evidence type="ECO:0000313" key="3">
    <source>
        <dbReference type="Proteomes" id="UP000281553"/>
    </source>
</evidence>
<dbReference type="Proteomes" id="UP000281553">
    <property type="component" value="Unassembled WGS sequence"/>
</dbReference>
<organism evidence="2 3">
    <name type="scientific">Dibothriocephalus latus</name>
    <name type="common">Fish tapeworm</name>
    <name type="synonym">Diphyllobothrium latum</name>
    <dbReference type="NCBI Taxonomy" id="60516"/>
    <lineage>
        <taxon>Eukaryota</taxon>
        <taxon>Metazoa</taxon>
        <taxon>Spiralia</taxon>
        <taxon>Lophotrochozoa</taxon>
        <taxon>Platyhelminthes</taxon>
        <taxon>Cestoda</taxon>
        <taxon>Eucestoda</taxon>
        <taxon>Diphyllobothriidea</taxon>
        <taxon>Diphyllobothriidae</taxon>
        <taxon>Dibothriocephalus</taxon>
    </lineage>
</organism>
<name>A0A3P6SD06_DIBLA</name>
<evidence type="ECO:0000313" key="2">
    <source>
        <dbReference type="EMBL" id="VDK69699.1"/>
    </source>
</evidence>
<proteinExistence type="predicted"/>
<dbReference type="EMBL" id="UYRU01041773">
    <property type="protein sequence ID" value="VDK69699.1"/>
    <property type="molecule type" value="Genomic_DNA"/>
</dbReference>
<dbReference type="OrthoDB" id="10517019at2759"/>
<evidence type="ECO:0000256" key="1">
    <source>
        <dbReference type="SAM" id="MobiDB-lite"/>
    </source>
</evidence>
<sequence>MLAAIRRETGILMISMVQSQVDPVKLAPISVSSYPVMGKIPQRSNADLSTDLQMTKLWERFGNENLQTDIKHAGNDLWKLYLTTIPKYTARTSMFSDFDDDMKLAEDIRHCVDDLSGCESESTVNGRVSGAYASQPRGQQRGRAAESTGQPPNVLDYQSPPPIPQGKSKQRRQTRPTGIEPARQPAFPKKHGSRPRATQQRGHLSEMKAERLTEEESMIALTVPPASDWGSSPAQSNERTMSAQQAKMGITNQSQEPVHIRKSDESDKESVIIMDIHSSSNRKVTF</sequence>
<protein>
    <submittedName>
        <fullName evidence="2">Uncharacterized protein</fullName>
    </submittedName>
</protein>
<reference evidence="2 3" key="1">
    <citation type="submission" date="2018-11" db="EMBL/GenBank/DDBJ databases">
        <authorList>
            <consortium name="Pathogen Informatics"/>
        </authorList>
    </citation>
    <scope>NUCLEOTIDE SEQUENCE [LARGE SCALE GENOMIC DNA]</scope>
</reference>